<dbReference type="EMBL" id="LGUF01000007">
    <property type="protein sequence ID" value="KON87241.1"/>
    <property type="molecule type" value="Genomic_DNA"/>
</dbReference>
<proteinExistence type="predicted"/>
<dbReference type="InterPro" id="IPR011059">
    <property type="entry name" value="Metal-dep_hydrolase_composite"/>
</dbReference>
<dbReference type="OrthoDB" id="2959323at2"/>
<dbReference type="PATRIC" id="fig|1459.3.peg.2281"/>
<organism evidence="1 2">
    <name type="scientific">Sporosarcina globispora</name>
    <name type="common">Bacillus globisporus</name>
    <dbReference type="NCBI Taxonomy" id="1459"/>
    <lineage>
        <taxon>Bacteria</taxon>
        <taxon>Bacillati</taxon>
        <taxon>Bacillota</taxon>
        <taxon>Bacilli</taxon>
        <taxon>Bacillales</taxon>
        <taxon>Caryophanaceae</taxon>
        <taxon>Sporosarcina</taxon>
    </lineage>
</organism>
<dbReference type="SUPFAM" id="SSF51338">
    <property type="entry name" value="Composite domain of metallo-dependent hydrolases"/>
    <property type="match status" value="1"/>
</dbReference>
<dbReference type="GO" id="GO:0016810">
    <property type="term" value="F:hydrolase activity, acting on carbon-nitrogen (but not peptide) bonds"/>
    <property type="evidence" value="ECO:0007669"/>
    <property type="project" value="InterPro"/>
</dbReference>
<comment type="caution">
    <text evidence="1">The sequence shown here is derived from an EMBL/GenBank/DDBJ whole genome shotgun (WGS) entry which is preliminary data.</text>
</comment>
<name>A0A0M0GCT9_SPOGL</name>
<sequence length="301" mass="34400">MTYIIENANILKEDKLRKTSLLIKNDEISLMQDEMKRFQFTRMDAEPFIMAPGFVVLDTAIPLGKPFPELKAYYIREFILKGCTAFLSAVSVKHEYSMKSDLKCFKASLLSSPIDYIIGVKIPVRLLTPSFIRKCKKERVPVVFVEIGDIQELESVPWGWLRESMFPYNCPLAPIISGRNEKEKSRMITVWKKLMQEQKIPSMPNELKEHEPLPRTILSKAGIYPIKGNIQQGGEVSYNLYEKPAGGLTVEESQLFHYHRDKLAVTVLRGKVIRAGQEVSFRSGSGEYVKINTPAYFKIAD</sequence>
<keyword evidence="2" id="KW-1185">Reference proteome</keyword>
<protein>
    <submittedName>
        <fullName evidence="1">Uncharacterized protein</fullName>
    </submittedName>
</protein>
<dbReference type="Proteomes" id="UP000037109">
    <property type="component" value="Unassembled WGS sequence"/>
</dbReference>
<reference evidence="2" key="1">
    <citation type="submission" date="2015-07" db="EMBL/GenBank/DDBJ databases">
        <title>Fjat-10036 dsm4.</title>
        <authorList>
            <person name="Liu B."/>
            <person name="Wang J."/>
            <person name="Zhu Y."/>
            <person name="Liu G."/>
            <person name="Chen Q."/>
            <person name="Chen Z."/>
            <person name="Lan J."/>
            <person name="Che J."/>
            <person name="Ge C."/>
            <person name="Shi H."/>
            <person name="Pan Z."/>
            <person name="Liu X."/>
        </authorList>
    </citation>
    <scope>NUCLEOTIDE SEQUENCE [LARGE SCALE GENOMIC DNA]</scope>
    <source>
        <strain evidence="2">DSM 4</strain>
    </source>
</reference>
<gene>
    <name evidence="1" type="ORF">AF332_10700</name>
</gene>
<evidence type="ECO:0000313" key="2">
    <source>
        <dbReference type="Proteomes" id="UP000037109"/>
    </source>
</evidence>
<accession>A0A0M0GCT9</accession>
<evidence type="ECO:0000313" key="1">
    <source>
        <dbReference type="EMBL" id="KON87241.1"/>
    </source>
</evidence>
<dbReference type="STRING" id="1459.AF332_10700"/>
<dbReference type="RefSeq" id="WP_053434585.1">
    <property type="nucleotide sequence ID" value="NZ_LGUF01000007.1"/>
</dbReference>
<dbReference type="AlphaFoldDB" id="A0A0M0GCT9"/>